<evidence type="ECO:0000313" key="6">
    <source>
        <dbReference type="EMBL" id="VFK57838.1"/>
    </source>
</evidence>
<keyword evidence="2" id="KW-0808">Transferase</keyword>
<dbReference type="InterPro" id="IPR029056">
    <property type="entry name" value="Ribokinase-like"/>
</dbReference>
<organism evidence="5">
    <name type="scientific">Candidatus Kentrum sp. TUN</name>
    <dbReference type="NCBI Taxonomy" id="2126343"/>
    <lineage>
        <taxon>Bacteria</taxon>
        <taxon>Pseudomonadati</taxon>
        <taxon>Pseudomonadota</taxon>
        <taxon>Gammaproteobacteria</taxon>
        <taxon>Candidatus Kentrum</taxon>
    </lineage>
</organism>
<dbReference type="SUPFAM" id="SSF53613">
    <property type="entry name" value="Ribokinase-like"/>
    <property type="match status" value="1"/>
</dbReference>
<evidence type="ECO:0000256" key="3">
    <source>
        <dbReference type="ARBA" id="ARBA00022777"/>
    </source>
</evidence>
<dbReference type="Pfam" id="PF00294">
    <property type="entry name" value="PfkB"/>
    <property type="match status" value="1"/>
</dbReference>
<evidence type="ECO:0000256" key="1">
    <source>
        <dbReference type="ARBA" id="ARBA00010688"/>
    </source>
</evidence>
<proteinExistence type="inferred from homology"/>
<dbReference type="GO" id="GO:0016301">
    <property type="term" value="F:kinase activity"/>
    <property type="evidence" value="ECO:0007669"/>
    <property type="project" value="UniProtKB-KW"/>
</dbReference>
<dbReference type="EMBL" id="CAADFV010000047">
    <property type="protein sequence ID" value="VFK57838.1"/>
    <property type="molecule type" value="Genomic_DNA"/>
</dbReference>
<reference evidence="5" key="1">
    <citation type="submission" date="2019-02" db="EMBL/GenBank/DDBJ databases">
        <authorList>
            <person name="Gruber-Vodicka R. H."/>
            <person name="Seah K. B. B."/>
        </authorList>
    </citation>
    <scope>NUCLEOTIDE SEQUENCE</scope>
    <source>
        <strain evidence="6">BECK_BY2</strain>
        <strain evidence="5">BECK_BY3</strain>
    </source>
</reference>
<accession>A0A450ZLI0</accession>
<keyword evidence="3 5" id="KW-0418">Kinase</keyword>
<evidence type="ECO:0000256" key="2">
    <source>
        <dbReference type="ARBA" id="ARBA00022679"/>
    </source>
</evidence>
<dbReference type="InterPro" id="IPR011611">
    <property type="entry name" value="PfkB_dom"/>
</dbReference>
<gene>
    <name evidence="6" type="ORF">BECKTUN1418E_GA0071001_104718</name>
    <name evidence="5" type="ORF">BECKTUN1418F_GA0071002_104818</name>
</gene>
<sequence>MNLWQRHEVTRDSSISLPRISGTGFAALDLIFPYGSDPEETEAAYLAAAGGTCANILLTLVQLGLRVSFLSRLGHDPAGMEISIAFRRAGADVSPIHHDKTIFSPVILQYLRSSDQGGHDHWFSRSYRGRKLPRYVSVTNDQVESAIPILEQSWAFVFDRLTVETLNAVRTAHASGALILFEPSSIEDVSLFRSALAYVDILKFSSKRLDDQLSKAWLTEVPVVIRTLGEIGLEVSFRDRPDLYHYLPAINAPRITDSCGSGDMVTAGLLFWLAIQEGRDQQIMLQGIRKGQKLAAMNCAFVGARGIFHAMDVASIKHFWLDASMQAWLREIRRINPTAGYTRIERESIFLTLAPHGGSPLVLG</sequence>
<protein>
    <submittedName>
        <fullName evidence="5">Fructokinase</fullName>
    </submittedName>
</protein>
<dbReference type="PANTHER" id="PTHR43085:SF57">
    <property type="entry name" value="CARBOHYDRATE KINASE PFKB DOMAIN-CONTAINING PROTEIN"/>
    <property type="match status" value="1"/>
</dbReference>
<evidence type="ECO:0000259" key="4">
    <source>
        <dbReference type="Pfam" id="PF00294"/>
    </source>
</evidence>
<comment type="similarity">
    <text evidence="1">Belongs to the carbohydrate kinase PfkB family.</text>
</comment>
<dbReference type="EMBL" id="CAADFY010000048">
    <property type="protein sequence ID" value="VFK54607.1"/>
    <property type="molecule type" value="Genomic_DNA"/>
</dbReference>
<dbReference type="PANTHER" id="PTHR43085">
    <property type="entry name" value="HEXOKINASE FAMILY MEMBER"/>
    <property type="match status" value="1"/>
</dbReference>
<evidence type="ECO:0000313" key="5">
    <source>
        <dbReference type="EMBL" id="VFK54607.1"/>
    </source>
</evidence>
<feature type="domain" description="Carbohydrate kinase PfkB" evidence="4">
    <location>
        <begin position="41"/>
        <end position="299"/>
    </location>
</feature>
<dbReference type="Gene3D" id="3.40.1190.20">
    <property type="match status" value="1"/>
</dbReference>
<dbReference type="AlphaFoldDB" id="A0A450ZLI0"/>
<dbReference type="InterPro" id="IPR050306">
    <property type="entry name" value="PfkB_Carbo_kinase"/>
</dbReference>
<name>A0A450ZLI0_9GAMM</name>